<evidence type="ECO:0000313" key="10">
    <source>
        <dbReference type="EMBL" id="TGL59072.1"/>
    </source>
</evidence>
<reference evidence="10" key="1">
    <citation type="journal article" date="2019" name="PLoS Negl. Trop. Dis.">
        <title>Revisiting the worldwide diversity of Leptospira species in the environment.</title>
        <authorList>
            <person name="Vincent A.T."/>
            <person name="Schiettekatte O."/>
            <person name="Bourhy P."/>
            <person name="Veyrier F.J."/>
            <person name="Picardeau M."/>
        </authorList>
    </citation>
    <scope>NUCLEOTIDE SEQUENCE [LARGE SCALE GENOMIC DNA]</scope>
    <source>
        <strain evidence="10">201702476</strain>
    </source>
</reference>
<keyword evidence="7" id="KW-0812">Transmembrane</keyword>
<feature type="transmembrane region" description="Helical" evidence="7">
    <location>
        <begin position="256"/>
        <end position="279"/>
    </location>
</feature>
<dbReference type="SMART" id="SM00387">
    <property type="entry name" value="HATPase_c"/>
    <property type="match status" value="1"/>
</dbReference>
<dbReference type="InterPro" id="IPR050736">
    <property type="entry name" value="Sensor_HK_Regulatory"/>
</dbReference>
<evidence type="ECO:0000313" key="11">
    <source>
        <dbReference type="Proteomes" id="UP000297693"/>
    </source>
</evidence>
<dbReference type="Gene3D" id="3.30.565.10">
    <property type="entry name" value="Histidine kinase-like ATPase, C-terminal domain"/>
    <property type="match status" value="1"/>
</dbReference>
<feature type="transmembrane region" description="Helical" evidence="7">
    <location>
        <begin position="291"/>
        <end position="311"/>
    </location>
</feature>
<dbReference type="InterPro" id="IPR011623">
    <property type="entry name" value="7TMR_DISM_rcpt_extracell_dom1"/>
</dbReference>
<keyword evidence="6" id="KW-0902">Two-component regulatory system</keyword>
<dbReference type="InterPro" id="IPR036097">
    <property type="entry name" value="HisK_dim/P_sf"/>
</dbReference>
<keyword evidence="7" id="KW-1133">Transmembrane helix</keyword>
<dbReference type="Pfam" id="PF02518">
    <property type="entry name" value="HATPase_c"/>
    <property type="match status" value="1"/>
</dbReference>
<feature type="transmembrane region" description="Helical" evidence="7">
    <location>
        <begin position="317"/>
        <end position="337"/>
    </location>
</feature>
<dbReference type="InterPro" id="IPR036890">
    <property type="entry name" value="HATPase_C_sf"/>
</dbReference>
<keyword evidence="7" id="KW-0472">Membrane</keyword>
<keyword evidence="11" id="KW-1185">Reference proteome</keyword>
<dbReference type="PANTHER" id="PTHR43711">
    <property type="entry name" value="TWO-COMPONENT HISTIDINE KINASE"/>
    <property type="match status" value="1"/>
</dbReference>
<feature type="transmembrane region" description="Helical" evidence="7">
    <location>
        <begin position="349"/>
        <end position="371"/>
    </location>
</feature>
<gene>
    <name evidence="10" type="ORF">EHQ58_09145</name>
</gene>
<proteinExistence type="predicted"/>
<feature type="transmembrane region" description="Helical" evidence="7">
    <location>
        <begin position="202"/>
        <end position="220"/>
    </location>
</feature>
<evidence type="ECO:0000256" key="2">
    <source>
        <dbReference type="ARBA" id="ARBA00012438"/>
    </source>
</evidence>
<dbReference type="InterPro" id="IPR004358">
    <property type="entry name" value="Sig_transdc_His_kin-like_C"/>
</dbReference>
<keyword evidence="4" id="KW-0808">Transferase</keyword>
<dbReference type="PANTHER" id="PTHR43711:SF1">
    <property type="entry name" value="HISTIDINE KINASE 1"/>
    <property type="match status" value="1"/>
</dbReference>
<dbReference type="PRINTS" id="PR00344">
    <property type="entry name" value="BCTRLSENSOR"/>
</dbReference>
<name>A0A4R9K0A3_9LEPT</name>
<evidence type="ECO:0000256" key="4">
    <source>
        <dbReference type="ARBA" id="ARBA00022679"/>
    </source>
</evidence>
<dbReference type="InterPro" id="IPR003661">
    <property type="entry name" value="HisK_dim/P_dom"/>
</dbReference>
<protein>
    <recommendedName>
        <fullName evidence="2">histidine kinase</fullName>
        <ecNumber evidence="2">2.7.13.3</ecNumber>
    </recommendedName>
</protein>
<evidence type="ECO:0000256" key="3">
    <source>
        <dbReference type="ARBA" id="ARBA00022553"/>
    </source>
</evidence>
<dbReference type="SUPFAM" id="SSF47384">
    <property type="entry name" value="Homodimeric domain of signal transducing histidine kinase"/>
    <property type="match status" value="1"/>
</dbReference>
<evidence type="ECO:0000256" key="8">
    <source>
        <dbReference type="SAM" id="SignalP"/>
    </source>
</evidence>
<dbReference type="PROSITE" id="PS50109">
    <property type="entry name" value="HIS_KIN"/>
    <property type="match status" value="1"/>
</dbReference>
<feature type="transmembrane region" description="Helical" evidence="7">
    <location>
        <begin position="227"/>
        <end position="244"/>
    </location>
</feature>
<dbReference type="EC" id="2.7.13.3" evidence="2"/>
<dbReference type="PROSITE" id="PS51257">
    <property type="entry name" value="PROKAR_LIPOPROTEIN"/>
    <property type="match status" value="1"/>
</dbReference>
<dbReference type="EMBL" id="RQGD01000025">
    <property type="protein sequence ID" value="TGL59072.1"/>
    <property type="molecule type" value="Genomic_DNA"/>
</dbReference>
<dbReference type="CDD" id="cd00082">
    <property type="entry name" value="HisKA"/>
    <property type="match status" value="1"/>
</dbReference>
<dbReference type="InterPro" id="IPR005467">
    <property type="entry name" value="His_kinase_dom"/>
</dbReference>
<dbReference type="Proteomes" id="UP000297693">
    <property type="component" value="Unassembled WGS sequence"/>
</dbReference>
<feature type="chain" id="PRO_5020739778" description="histidine kinase" evidence="8">
    <location>
        <begin position="24"/>
        <end position="671"/>
    </location>
</feature>
<dbReference type="CDD" id="cd00075">
    <property type="entry name" value="HATPase"/>
    <property type="match status" value="1"/>
</dbReference>
<keyword evidence="8" id="KW-0732">Signal</keyword>
<accession>A0A4R9K0A3</accession>
<organism evidence="10 11">
    <name type="scientific">Leptospira ognonensis</name>
    <dbReference type="NCBI Taxonomy" id="2484945"/>
    <lineage>
        <taxon>Bacteria</taxon>
        <taxon>Pseudomonadati</taxon>
        <taxon>Spirochaetota</taxon>
        <taxon>Spirochaetia</taxon>
        <taxon>Leptospirales</taxon>
        <taxon>Leptospiraceae</taxon>
        <taxon>Leptospira</taxon>
    </lineage>
</organism>
<evidence type="ECO:0000256" key="5">
    <source>
        <dbReference type="ARBA" id="ARBA00022777"/>
    </source>
</evidence>
<dbReference type="InterPro" id="IPR003594">
    <property type="entry name" value="HATPase_dom"/>
</dbReference>
<evidence type="ECO:0000256" key="6">
    <source>
        <dbReference type="ARBA" id="ARBA00023012"/>
    </source>
</evidence>
<dbReference type="GO" id="GO:0000155">
    <property type="term" value="F:phosphorelay sensor kinase activity"/>
    <property type="evidence" value="ECO:0007669"/>
    <property type="project" value="InterPro"/>
</dbReference>
<evidence type="ECO:0000256" key="7">
    <source>
        <dbReference type="SAM" id="Phobius"/>
    </source>
</evidence>
<dbReference type="Gene3D" id="1.10.287.130">
    <property type="match status" value="1"/>
</dbReference>
<feature type="signal peptide" evidence="8">
    <location>
        <begin position="1"/>
        <end position="23"/>
    </location>
</feature>
<sequence length="671" mass="76781">MMIKNWKHYIWILLISACAPFSAQKEMPLATKGVFDTQSWNFEDTTPLLLAGEWEFYWKSLVSNQQKLDQTPPTYEPIGERWKNKYDGLGYGSYRLKLKFPQSAKDKIFALRFSQTGGAALKVYLDSTLQLELGQVGISKESMIPTRSSGIVLIPHPKTEVQLLIEISNYHHDDGAFWYAPTLSYYESINKVMVYELVRDSLLTGALTFMAFYHFVLYFFRRNRKLILYFGFYSLVIALHSVSLNGDSLYYLMPSITYRFSFTISLIFYLSMPLFLAFLSNLYPDVFSKSFNRIISVSCVGLFIFVLIAPTEVGSQTTFIGILLSIFALLYSIVCLARASARRYEFSTSLLLLQIFLFLSAINDTLYLYGILPYVSILKYSYLSIVLFQSLILASYFSRAFSKSETLSLQLNRLNENLEKTVISRTREYKEAKQIAEDANEWKDKFISLVAHDLRSPLSTVYSGLMLITEKDTFEDKKEKDHILKQLFLILENAMATIENLLNLNRFNSGRLRLHLSEVPIWEVIKELSESFSFELARKTLRLDTSLSPSETVFADRSILTEILRNLLTNAIKFNKPNGWIRIIYQEFASTKQISIEDNGQGISFSSQNNLFTKQVSTPGTLGEKGFGIGLNLCYELMRLHEGSIRVESSPESGSKFILEFPKSSNEAPSA</sequence>
<evidence type="ECO:0000256" key="1">
    <source>
        <dbReference type="ARBA" id="ARBA00000085"/>
    </source>
</evidence>
<comment type="caution">
    <text evidence="10">The sequence shown here is derived from an EMBL/GenBank/DDBJ whole genome shotgun (WGS) entry which is preliminary data.</text>
</comment>
<dbReference type="AlphaFoldDB" id="A0A4R9K0A3"/>
<keyword evidence="3" id="KW-0597">Phosphoprotein</keyword>
<evidence type="ECO:0000259" key="9">
    <source>
        <dbReference type="PROSITE" id="PS50109"/>
    </source>
</evidence>
<dbReference type="SUPFAM" id="SSF55874">
    <property type="entry name" value="ATPase domain of HSP90 chaperone/DNA topoisomerase II/histidine kinase"/>
    <property type="match status" value="1"/>
</dbReference>
<feature type="domain" description="Histidine kinase" evidence="9">
    <location>
        <begin position="449"/>
        <end position="665"/>
    </location>
</feature>
<dbReference type="OrthoDB" id="9809348at2"/>
<keyword evidence="5 10" id="KW-0418">Kinase</keyword>
<dbReference type="Pfam" id="PF07695">
    <property type="entry name" value="7TMR-DISM_7TM"/>
    <property type="match status" value="1"/>
</dbReference>
<comment type="catalytic activity">
    <reaction evidence="1">
        <text>ATP + protein L-histidine = ADP + protein N-phospho-L-histidine.</text>
        <dbReference type="EC" id="2.7.13.3"/>
    </reaction>
</comment>